<evidence type="ECO:0000313" key="3">
    <source>
        <dbReference type="EMBL" id="MFD1233364.1"/>
    </source>
</evidence>
<organism evidence="3 4">
    <name type="scientific">Pseudonocardia benzenivorans</name>
    <dbReference type="NCBI Taxonomy" id="228005"/>
    <lineage>
        <taxon>Bacteria</taxon>
        <taxon>Bacillati</taxon>
        <taxon>Actinomycetota</taxon>
        <taxon>Actinomycetes</taxon>
        <taxon>Pseudonocardiales</taxon>
        <taxon>Pseudonocardiaceae</taxon>
        <taxon>Pseudonocardia</taxon>
    </lineage>
</organism>
<protein>
    <submittedName>
        <fullName evidence="3">Uncharacterized protein</fullName>
    </submittedName>
</protein>
<name>A0ABW3VE01_9PSEU</name>
<sequence>MNDDVESTVVIRPVDDVESTVLIRPNGPVFVDGTGRRRKRIKLAAYAAAATCALYMAVVGVSLAAHQETPLLPLPGLGSVAAGDPETAGILEAHDADDPRTPQPPRRTDAASRAVAPVASSLAPTTSPAPTSAAPTTTPVATPTRGGSRPTRTFGQPSRTPSPPADPEPDAAPAGTP</sequence>
<gene>
    <name evidence="3" type="ORF">ACFQ34_08730</name>
</gene>
<feature type="compositionally biased region" description="Low complexity" evidence="1">
    <location>
        <begin position="111"/>
        <end position="159"/>
    </location>
</feature>
<dbReference type="Proteomes" id="UP001597182">
    <property type="component" value="Unassembled WGS sequence"/>
</dbReference>
<keyword evidence="2" id="KW-0812">Transmembrane</keyword>
<feature type="transmembrane region" description="Helical" evidence="2">
    <location>
        <begin position="43"/>
        <end position="65"/>
    </location>
</feature>
<proteinExistence type="predicted"/>
<dbReference type="EMBL" id="JBHTMB010000059">
    <property type="protein sequence ID" value="MFD1233364.1"/>
    <property type="molecule type" value="Genomic_DNA"/>
</dbReference>
<dbReference type="RefSeq" id="WP_013672777.1">
    <property type="nucleotide sequence ID" value="NZ_BAABKS010000097.1"/>
</dbReference>
<accession>A0ABW3VE01</accession>
<evidence type="ECO:0000256" key="1">
    <source>
        <dbReference type="SAM" id="MobiDB-lite"/>
    </source>
</evidence>
<feature type="compositionally biased region" description="Basic and acidic residues" evidence="1">
    <location>
        <begin position="92"/>
        <end position="110"/>
    </location>
</feature>
<feature type="region of interest" description="Disordered" evidence="1">
    <location>
        <begin position="80"/>
        <end position="177"/>
    </location>
</feature>
<keyword evidence="2" id="KW-0472">Membrane</keyword>
<evidence type="ECO:0000313" key="4">
    <source>
        <dbReference type="Proteomes" id="UP001597182"/>
    </source>
</evidence>
<reference evidence="4" key="1">
    <citation type="journal article" date="2019" name="Int. J. Syst. Evol. Microbiol.">
        <title>The Global Catalogue of Microorganisms (GCM) 10K type strain sequencing project: providing services to taxonomists for standard genome sequencing and annotation.</title>
        <authorList>
            <consortium name="The Broad Institute Genomics Platform"/>
            <consortium name="The Broad Institute Genome Sequencing Center for Infectious Disease"/>
            <person name="Wu L."/>
            <person name="Ma J."/>
        </authorList>
    </citation>
    <scope>NUCLEOTIDE SEQUENCE [LARGE SCALE GENOMIC DNA]</scope>
    <source>
        <strain evidence="4">CCUG 49018</strain>
    </source>
</reference>
<keyword evidence="4" id="KW-1185">Reference proteome</keyword>
<comment type="caution">
    <text evidence="3">The sequence shown here is derived from an EMBL/GenBank/DDBJ whole genome shotgun (WGS) entry which is preliminary data.</text>
</comment>
<evidence type="ECO:0000256" key="2">
    <source>
        <dbReference type="SAM" id="Phobius"/>
    </source>
</evidence>
<keyword evidence="2" id="KW-1133">Transmembrane helix</keyword>